<comment type="caution">
    <text evidence="8">The sequence shown here is derived from an EMBL/GenBank/DDBJ whole genome shotgun (WGS) entry which is preliminary data.</text>
</comment>
<keyword evidence="1" id="KW-0805">Transcription regulation</keyword>
<dbReference type="InterPro" id="IPR051575">
    <property type="entry name" value="Myb-like_DNA-bd"/>
</dbReference>
<evidence type="ECO:0000256" key="2">
    <source>
        <dbReference type="ARBA" id="ARBA00023125"/>
    </source>
</evidence>
<gene>
    <name evidence="8" type="ORF">GAYE_SCF54G6214</name>
</gene>
<dbReference type="GO" id="GO:0042796">
    <property type="term" value="P:snRNA transcription by RNA polymerase III"/>
    <property type="evidence" value="ECO:0007669"/>
    <property type="project" value="TreeGrafter"/>
</dbReference>
<keyword evidence="9" id="KW-1185">Reference proteome</keyword>
<feature type="domain" description="HTH myb-type" evidence="7">
    <location>
        <begin position="542"/>
        <end position="592"/>
    </location>
</feature>
<dbReference type="PANTHER" id="PTHR46621">
    <property type="entry name" value="SNRNA-ACTIVATING PROTEIN COMPLEX SUBUNIT 4"/>
    <property type="match status" value="1"/>
</dbReference>
<evidence type="ECO:0000259" key="7">
    <source>
        <dbReference type="PROSITE" id="PS51294"/>
    </source>
</evidence>
<evidence type="ECO:0000313" key="9">
    <source>
        <dbReference type="Proteomes" id="UP001300502"/>
    </source>
</evidence>
<dbReference type="GO" id="GO:0019185">
    <property type="term" value="C:snRNA-activating protein complex"/>
    <property type="evidence" value="ECO:0007669"/>
    <property type="project" value="TreeGrafter"/>
</dbReference>
<evidence type="ECO:0000313" key="8">
    <source>
        <dbReference type="EMBL" id="KAK4528277.1"/>
    </source>
</evidence>
<keyword evidence="4" id="KW-0539">Nucleus</keyword>
<dbReference type="SMART" id="SM00717">
    <property type="entry name" value="SANT"/>
    <property type="match status" value="4"/>
</dbReference>
<evidence type="ECO:0000256" key="1">
    <source>
        <dbReference type="ARBA" id="ARBA00023015"/>
    </source>
</evidence>
<dbReference type="Proteomes" id="UP001300502">
    <property type="component" value="Unassembled WGS sequence"/>
</dbReference>
<organism evidence="8 9">
    <name type="scientific">Galdieria yellowstonensis</name>
    <dbReference type="NCBI Taxonomy" id="3028027"/>
    <lineage>
        <taxon>Eukaryota</taxon>
        <taxon>Rhodophyta</taxon>
        <taxon>Bangiophyceae</taxon>
        <taxon>Galdieriales</taxon>
        <taxon>Galdieriaceae</taxon>
        <taxon>Galdieria</taxon>
    </lineage>
</organism>
<proteinExistence type="predicted"/>
<dbReference type="Gene3D" id="1.10.10.60">
    <property type="entry name" value="Homeodomain-like"/>
    <property type="match status" value="4"/>
</dbReference>
<feature type="domain" description="Myb-like" evidence="5">
    <location>
        <begin position="537"/>
        <end position="588"/>
    </location>
</feature>
<feature type="domain" description="Myb-like" evidence="5">
    <location>
        <begin position="433"/>
        <end position="484"/>
    </location>
</feature>
<dbReference type="PROSITE" id="PS51294">
    <property type="entry name" value="HTH_MYB"/>
    <property type="match status" value="4"/>
</dbReference>
<feature type="domain" description="SANT" evidence="6">
    <location>
        <begin position="488"/>
        <end position="532"/>
    </location>
</feature>
<evidence type="ECO:0000259" key="6">
    <source>
        <dbReference type="PROSITE" id="PS51293"/>
    </source>
</evidence>
<dbReference type="AlphaFoldDB" id="A0AAV9ILD4"/>
<feature type="domain" description="HTH myb-type" evidence="7">
    <location>
        <begin position="384"/>
        <end position="421"/>
    </location>
</feature>
<evidence type="ECO:0000256" key="4">
    <source>
        <dbReference type="ARBA" id="ARBA00023242"/>
    </source>
</evidence>
<keyword evidence="2" id="KW-0238">DNA-binding</keyword>
<dbReference type="SUPFAM" id="SSF46689">
    <property type="entry name" value="Homeodomain-like"/>
    <property type="match status" value="4"/>
</dbReference>
<keyword evidence="3" id="KW-0804">Transcription</keyword>
<protein>
    <submittedName>
        <fullName evidence="8">Uncharacterized protein</fullName>
    </submittedName>
</protein>
<dbReference type="PANTHER" id="PTHR46621:SF1">
    <property type="entry name" value="SNRNA-ACTIVATING PROTEIN COMPLEX SUBUNIT 4"/>
    <property type="match status" value="1"/>
</dbReference>
<dbReference type="InterPro" id="IPR009057">
    <property type="entry name" value="Homeodomain-like_sf"/>
</dbReference>
<dbReference type="GO" id="GO:0001006">
    <property type="term" value="F:RNA polymerase III type 3 promoter sequence-specific DNA binding"/>
    <property type="evidence" value="ECO:0007669"/>
    <property type="project" value="TreeGrafter"/>
</dbReference>
<evidence type="ECO:0000256" key="3">
    <source>
        <dbReference type="ARBA" id="ARBA00023163"/>
    </source>
</evidence>
<dbReference type="EMBL" id="JANCYU010000062">
    <property type="protein sequence ID" value="KAK4528277.1"/>
    <property type="molecule type" value="Genomic_DNA"/>
</dbReference>
<evidence type="ECO:0000259" key="5">
    <source>
        <dbReference type="PROSITE" id="PS50090"/>
    </source>
</evidence>
<dbReference type="GO" id="GO:0000978">
    <property type="term" value="F:RNA polymerase II cis-regulatory region sequence-specific DNA binding"/>
    <property type="evidence" value="ECO:0007669"/>
    <property type="project" value="TreeGrafter"/>
</dbReference>
<feature type="domain" description="HTH myb-type" evidence="7">
    <location>
        <begin position="433"/>
        <end position="484"/>
    </location>
</feature>
<dbReference type="Pfam" id="PF00249">
    <property type="entry name" value="Myb_DNA-binding"/>
    <property type="match status" value="4"/>
</dbReference>
<accession>A0AAV9ILD4</accession>
<dbReference type="InterPro" id="IPR017930">
    <property type="entry name" value="Myb_dom"/>
</dbReference>
<feature type="domain" description="Myb-like" evidence="5">
    <location>
        <begin position="384"/>
        <end position="432"/>
    </location>
</feature>
<name>A0AAV9ILD4_9RHOD</name>
<dbReference type="PROSITE" id="PS51293">
    <property type="entry name" value="SANT"/>
    <property type="match status" value="1"/>
</dbReference>
<dbReference type="CDD" id="cd00167">
    <property type="entry name" value="SANT"/>
    <property type="match status" value="4"/>
</dbReference>
<reference evidence="8 9" key="1">
    <citation type="submission" date="2022-07" db="EMBL/GenBank/DDBJ databases">
        <title>Genome-wide signatures of adaptation to extreme environments.</title>
        <authorList>
            <person name="Cho C.H."/>
            <person name="Yoon H.S."/>
        </authorList>
    </citation>
    <scope>NUCLEOTIDE SEQUENCE [LARGE SCALE GENOMIC DNA]</scope>
    <source>
        <strain evidence="8 9">108.79 E11</strain>
    </source>
</reference>
<dbReference type="GO" id="GO:0042795">
    <property type="term" value="P:snRNA transcription by RNA polymerase II"/>
    <property type="evidence" value="ECO:0007669"/>
    <property type="project" value="TreeGrafter"/>
</dbReference>
<dbReference type="PROSITE" id="PS50090">
    <property type="entry name" value="MYB_LIKE"/>
    <property type="match status" value="4"/>
</dbReference>
<sequence length="604" mass="70467">MTDEHCSRQLGEELNNLFSKWQENFQPLEPPPVVTTFQDFSDGIVDLASADANSTFFATQLDTCQLEDSVTENLWTPVEDREDSALRDLDGAGEGSSWLPSQDEIIFSNCTVEDSSMVTRSVPVDSEEYAAVCSTTRDDEHSSLSIDVPCNSSLSTAFGTKDEHYFALHLFLNRRKQQMVEECLDRIYSLRKQQTLQRQPSRKREMETDFSQTPHNTPLYKYANYFVQRLGFSSNNLFRGYVPFFGVEKMEKGRRQIVEPKRHSDAQRVGALKRKELCISSDKSFRPRNFQQILEKLVMRGAQEERYQDLVDQLSAGSIGHLEFRKKINEISAMTLLDASHRSVKWSREKWADLVHKNITKLSKNVQVDDVRLYWVNYGAAFYRKDAFTKEEDEAILQAVTDYGEYHWVEIAKQVNTGRSPWQYFCRYQQALRPNVLTCKWTIEEDMKLLAAIEKYGTKQWSLVSCSVPGRTRQQCLHRWRRALRPDIRHGKWTLQEDKKLQEAVEIYGEGRWSQIAQMVPGRTDLQCRERYTDILKPSLSHQPWTQEENERLLQLCQEMGTGKWSLIASLMKDRTDNQCYRQYKKLLSEPRKLRKRSTSTNHD</sequence>
<dbReference type="InterPro" id="IPR017884">
    <property type="entry name" value="SANT_dom"/>
</dbReference>
<feature type="domain" description="HTH myb-type" evidence="7">
    <location>
        <begin position="485"/>
        <end position="540"/>
    </location>
</feature>
<feature type="domain" description="Myb-like" evidence="5">
    <location>
        <begin position="485"/>
        <end position="536"/>
    </location>
</feature>
<dbReference type="InterPro" id="IPR001005">
    <property type="entry name" value="SANT/Myb"/>
</dbReference>